<name>A0A1G7SGV1_9HYPH</name>
<gene>
    <name evidence="1" type="ORF">SAMN04487974_101508</name>
</gene>
<evidence type="ECO:0000313" key="1">
    <source>
        <dbReference type="EMBL" id="SDG22307.1"/>
    </source>
</evidence>
<accession>A0A1G7SGV1</accession>
<evidence type="ECO:0008006" key="3">
    <source>
        <dbReference type="Google" id="ProtNLM"/>
    </source>
</evidence>
<dbReference type="STRING" id="440168.SAMN04487974_101508"/>
<evidence type="ECO:0000313" key="2">
    <source>
        <dbReference type="Proteomes" id="UP000199495"/>
    </source>
</evidence>
<organism evidence="1 2">
    <name type="scientific">Pelagibacterium luteolum</name>
    <dbReference type="NCBI Taxonomy" id="440168"/>
    <lineage>
        <taxon>Bacteria</taxon>
        <taxon>Pseudomonadati</taxon>
        <taxon>Pseudomonadota</taxon>
        <taxon>Alphaproteobacteria</taxon>
        <taxon>Hyphomicrobiales</taxon>
        <taxon>Devosiaceae</taxon>
        <taxon>Pelagibacterium</taxon>
    </lineage>
</organism>
<dbReference type="Proteomes" id="UP000199495">
    <property type="component" value="Unassembled WGS sequence"/>
</dbReference>
<proteinExistence type="predicted"/>
<reference evidence="1 2" key="1">
    <citation type="submission" date="2016-10" db="EMBL/GenBank/DDBJ databases">
        <authorList>
            <person name="de Groot N.N."/>
        </authorList>
    </citation>
    <scope>NUCLEOTIDE SEQUENCE [LARGE SCALE GENOMIC DNA]</scope>
    <source>
        <strain evidence="1 2">CGMCC 1.10267</strain>
    </source>
</reference>
<dbReference type="Gene3D" id="3.30.160.150">
    <property type="entry name" value="Lipoprotein like domain"/>
    <property type="match status" value="1"/>
</dbReference>
<dbReference type="EMBL" id="FNCS01000001">
    <property type="protein sequence ID" value="SDG22307.1"/>
    <property type="molecule type" value="Genomic_DNA"/>
</dbReference>
<sequence length="139" mass="14682">MTPVYGDAAATQSVLALTYAEPQSRLEQVFYRELSARLSAPHNPNAPELSARVSVSATRLGLSEVASPVVDRQIVANVTYSVTRDGAVIASGSRRASANYQTTGQIVGDDEARINAQEAAVRAAADMVRLALLAELAPQ</sequence>
<keyword evidence="2" id="KW-1185">Reference proteome</keyword>
<dbReference type="AlphaFoldDB" id="A0A1G7SGV1"/>
<dbReference type="RefSeq" id="WP_143009297.1">
    <property type="nucleotide sequence ID" value="NZ_FNCS01000001.1"/>
</dbReference>
<protein>
    <recommendedName>
        <fullName evidence="3">LPS-assembly lipoprotein</fullName>
    </recommendedName>
</protein>
<dbReference type="OrthoDB" id="7950865at2"/>